<dbReference type="PANTHER" id="PTHR31415:SF4">
    <property type="entry name" value="NDR1_HIN1-LIKE PROTEIN 3"/>
    <property type="match status" value="1"/>
</dbReference>
<protein>
    <recommendedName>
        <fullName evidence="7">Late embryogenesis abundant protein LEA-2 subgroup domain-containing protein</fullName>
    </recommendedName>
</protein>
<gene>
    <name evidence="5" type="ORF">FSB_LOCUS47033</name>
    <name evidence="6" type="ORF">FSB_LOCUS47036</name>
</gene>
<accession>A0A2N9I501</accession>
<comment type="subcellular location">
    <subcellularLocation>
        <location evidence="1">Membrane</location>
    </subcellularLocation>
</comment>
<evidence type="ECO:0000256" key="4">
    <source>
        <dbReference type="SAM" id="Phobius"/>
    </source>
</evidence>
<evidence type="ECO:0000256" key="3">
    <source>
        <dbReference type="SAM" id="MobiDB-lite"/>
    </source>
</evidence>
<dbReference type="AlphaFoldDB" id="A0A2N9I501"/>
<evidence type="ECO:0000256" key="2">
    <source>
        <dbReference type="ARBA" id="ARBA00023136"/>
    </source>
</evidence>
<dbReference type="EMBL" id="OIVN01004768">
    <property type="protein sequence ID" value="SPD19151.1"/>
    <property type="molecule type" value="Genomic_DNA"/>
</dbReference>
<reference evidence="6" key="1">
    <citation type="submission" date="2018-02" db="EMBL/GenBank/DDBJ databases">
        <authorList>
            <person name="Cohen D.B."/>
            <person name="Kent A.D."/>
        </authorList>
    </citation>
    <scope>NUCLEOTIDE SEQUENCE</scope>
</reference>
<evidence type="ECO:0000313" key="6">
    <source>
        <dbReference type="EMBL" id="SPD19154.1"/>
    </source>
</evidence>
<keyword evidence="4" id="KW-0812">Transmembrane</keyword>
<dbReference type="InterPro" id="IPR044839">
    <property type="entry name" value="NDR1-like"/>
</dbReference>
<dbReference type="GO" id="GO:0009506">
    <property type="term" value="C:plasmodesma"/>
    <property type="evidence" value="ECO:0007669"/>
    <property type="project" value="TreeGrafter"/>
</dbReference>
<keyword evidence="2 4" id="KW-0472">Membrane</keyword>
<dbReference type="GO" id="GO:0005886">
    <property type="term" value="C:plasma membrane"/>
    <property type="evidence" value="ECO:0007669"/>
    <property type="project" value="TreeGrafter"/>
</dbReference>
<feature type="transmembrane region" description="Helical" evidence="4">
    <location>
        <begin position="44"/>
        <end position="70"/>
    </location>
</feature>
<feature type="region of interest" description="Disordered" evidence="3">
    <location>
        <begin position="1"/>
        <end position="34"/>
    </location>
</feature>
<dbReference type="EMBL" id="OIVN01004768">
    <property type="protein sequence ID" value="SPD19154.1"/>
    <property type="molecule type" value="Genomic_DNA"/>
</dbReference>
<dbReference type="PANTHER" id="PTHR31415">
    <property type="entry name" value="OS05G0367900 PROTEIN"/>
    <property type="match status" value="1"/>
</dbReference>
<evidence type="ECO:0000256" key="1">
    <source>
        <dbReference type="ARBA" id="ARBA00004370"/>
    </source>
</evidence>
<evidence type="ECO:0008006" key="7">
    <source>
        <dbReference type="Google" id="ProtNLM"/>
    </source>
</evidence>
<sequence>MESLALGLPKIKVPQAHPGNSDEEDPQPRSSRPNIFPSRSISKFILTLAFIFLVSLTFGGIVFSLVWLTFKAETPTLWLNSLSVSKTKSSTLTTKYDVGFTYNNPNRIWEMEFDHVEVYLFHERTHCLASTTMERFHIGVKNEKCMNASLGDGAPCFGGDSVLEEIKQAERKNETAVNFNIFVTAKLTFECSFWLLWKQNEIFIFSCSDIKFSFANATAGRFIGGVPKMCKRVW</sequence>
<evidence type="ECO:0000313" key="5">
    <source>
        <dbReference type="EMBL" id="SPD19151.1"/>
    </source>
</evidence>
<organism evidence="6">
    <name type="scientific">Fagus sylvatica</name>
    <name type="common">Beechnut</name>
    <dbReference type="NCBI Taxonomy" id="28930"/>
    <lineage>
        <taxon>Eukaryota</taxon>
        <taxon>Viridiplantae</taxon>
        <taxon>Streptophyta</taxon>
        <taxon>Embryophyta</taxon>
        <taxon>Tracheophyta</taxon>
        <taxon>Spermatophyta</taxon>
        <taxon>Magnoliopsida</taxon>
        <taxon>eudicotyledons</taxon>
        <taxon>Gunneridae</taxon>
        <taxon>Pentapetalae</taxon>
        <taxon>rosids</taxon>
        <taxon>fabids</taxon>
        <taxon>Fagales</taxon>
        <taxon>Fagaceae</taxon>
        <taxon>Fagus</taxon>
    </lineage>
</organism>
<keyword evidence="4" id="KW-1133">Transmembrane helix</keyword>
<dbReference type="GO" id="GO:0098542">
    <property type="term" value="P:defense response to other organism"/>
    <property type="evidence" value="ECO:0007669"/>
    <property type="project" value="InterPro"/>
</dbReference>
<proteinExistence type="predicted"/>
<name>A0A2N9I501_FAGSY</name>